<comment type="subcellular location">
    <subcellularLocation>
        <location evidence="1">Membrane</location>
        <topology evidence="1">Single-pass membrane protein</topology>
    </subcellularLocation>
</comment>
<keyword evidence="6" id="KW-1133">Transmembrane helix</keyword>
<name>A0AAD9UIN4_RIDPI</name>
<dbReference type="AlphaFoldDB" id="A0AAD9UIN4"/>
<keyword evidence="7" id="KW-0472">Membrane</keyword>
<organism evidence="9 10">
    <name type="scientific">Ridgeia piscesae</name>
    <name type="common">Tubeworm</name>
    <dbReference type="NCBI Taxonomy" id="27915"/>
    <lineage>
        <taxon>Eukaryota</taxon>
        <taxon>Metazoa</taxon>
        <taxon>Spiralia</taxon>
        <taxon>Lophotrochozoa</taxon>
        <taxon>Annelida</taxon>
        <taxon>Polychaeta</taxon>
        <taxon>Sedentaria</taxon>
        <taxon>Canalipalpata</taxon>
        <taxon>Sabellida</taxon>
        <taxon>Siboglinidae</taxon>
        <taxon>Ridgeia</taxon>
    </lineage>
</organism>
<dbReference type="GO" id="GO:0016757">
    <property type="term" value="F:glycosyltransferase activity"/>
    <property type="evidence" value="ECO:0007669"/>
    <property type="project" value="UniProtKB-UniRule"/>
</dbReference>
<dbReference type="GO" id="GO:0016020">
    <property type="term" value="C:membrane"/>
    <property type="evidence" value="ECO:0007669"/>
    <property type="project" value="UniProtKB-SubCell"/>
</dbReference>
<keyword evidence="3 8" id="KW-0328">Glycosyltransferase</keyword>
<comment type="caution">
    <text evidence="9">The sequence shown here is derived from an EMBL/GenBank/DDBJ whole genome shotgun (WGS) entry which is preliminary data.</text>
</comment>
<evidence type="ECO:0000256" key="2">
    <source>
        <dbReference type="ARBA" id="ARBA00007647"/>
    </source>
</evidence>
<evidence type="ECO:0000256" key="7">
    <source>
        <dbReference type="ARBA" id="ARBA00023136"/>
    </source>
</evidence>
<evidence type="ECO:0000256" key="6">
    <source>
        <dbReference type="ARBA" id="ARBA00022989"/>
    </source>
</evidence>
<dbReference type="Proteomes" id="UP001209878">
    <property type="component" value="Unassembled WGS sequence"/>
</dbReference>
<dbReference type="PANTHER" id="PTHR21461">
    <property type="entry name" value="GLYCOSYLTRANSFERASE FAMILY 92 PROTEIN"/>
    <property type="match status" value="1"/>
</dbReference>
<dbReference type="PANTHER" id="PTHR21461:SF87">
    <property type="entry name" value="GH12965P"/>
    <property type="match status" value="1"/>
</dbReference>
<evidence type="ECO:0000313" key="9">
    <source>
        <dbReference type="EMBL" id="KAK2190750.1"/>
    </source>
</evidence>
<keyword evidence="5" id="KW-0812">Transmembrane</keyword>
<accession>A0AAD9UIN4</accession>
<evidence type="ECO:0000313" key="10">
    <source>
        <dbReference type="Proteomes" id="UP001209878"/>
    </source>
</evidence>
<evidence type="ECO:0000256" key="8">
    <source>
        <dbReference type="RuleBase" id="RU366017"/>
    </source>
</evidence>
<comment type="similarity">
    <text evidence="2 8">Belongs to the glycosyltransferase 92 family.</text>
</comment>
<sequence>MFATRYLAFMDIDETIVPRKHSKLFPMITSVANYSQYAGFSIVSAFFDPHWEPENSNNKSIIGQRVKLRRLTDVMRTKTPSRIRTKCIVNPWRIFEIGIHHVSKPIMATLQTVSLPGEYVLIHHYRVCDWRYGTNCVDHVQDNTLLSHAVEFETAVSKVLATLSNN</sequence>
<dbReference type="Pfam" id="PF01697">
    <property type="entry name" value="Glyco_transf_92"/>
    <property type="match status" value="1"/>
</dbReference>
<evidence type="ECO:0000256" key="5">
    <source>
        <dbReference type="ARBA" id="ARBA00022692"/>
    </source>
</evidence>
<dbReference type="EMBL" id="JAODUO010000070">
    <property type="protein sequence ID" value="KAK2190750.1"/>
    <property type="molecule type" value="Genomic_DNA"/>
</dbReference>
<evidence type="ECO:0000256" key="3">
    <source>
        <dbReference type="ARBA" id="ARBA00022676"/>
    </source>
</evidence>
<dbReference type="InterPro" id="IPR008166">
    <property type="entry name" value="Glyco_transf_92"/>
</dbReference>
<reference evidence="9" key="1">
    <citation type="journal article" date="2023" name="Mol. Biol. Evol.">
        <title>Third-Generation Sequencing Reveals the Adaptive Role of the Epigenome in Three Deep-Sea Polychaetes.</title>
        <authorList>
            <person name="Perez M."/>
            <person name="Aroh O."/>
            <person name="Sun Y."/>
            <person name="Lan Y."/>
            <person name="Juniper S.K."/>
            <person name="Young C.R."/>
            <person name="Angers B."/>
            <person name="Qian P.Y."/>
        </authorList>
    </citation>
    <scope>NUCLEOTIDE SEQUENCE</scope>
    <source>
        <strain evidence="9">R07B-5</strain>
    </source>
</reference>
<proteinExistence type="inferred from homology"/>
<evidence type="ECO:0000256" key="1">
    <source>
        <dbReference type="ARBA" id="ARBA00004167"/>
    </source>
</evidence>
<protein>
    <recommendedName>
        <fullName evidence="8">Glycosyltransferase family 92 protein</fullName>
        <ecNumber evidence="8">2.4.1.-</ecNumber>
    </recommendedName>
</protein>
<dbReference type="GO" id="GO:0005737">
    <property type="term" value="C:cytoplasm"/>
    <property type="evidence" value="ECO:0007669"/>
    <property type="project" value="TreeGrafter"/>
</dbReference>
<gene>
    <name evidence="9" type="ORF">NP493_71g05054</name>
</gene>
<evidence type="ECO:0000256" key="4">
    <source>
        <dbReference type="ARBA" id="ARBA00022679"/>
    </source>
</evidence>
<keyword evidence="10" id="KW-1185">Reference proteome</keyword>
<dbReference type="EC" id="2.4.1.-" evidence="8"/>
<keyword evidence="4 8" id="KW-0808">Transferase</keyword>